<dbReference type="EMBL" id="QKWP01000367">
    <property type="protein sequence ID" value="RIB21330.1"/>
    <property type="molecule type" value="Genomic_DNA"/>
</dbReference>
<evidence type="ECO:0000259" key="2">
    <source>
        <dbReference type="Pfam" id="PF12550"/>
    </source>
</evidence>
<dbReference type="AlphaFoldDB" id="A0A397VFT2"/>
<feature type="compositionally biased region" description="Polar residues" evidence="1">
    <location>
        <begin position="142"/>
        <end position="157"/>
    </location>
</feature>
<dbReference type="STRING" id="44941.A0A397VFT2"/>
<dbReference type="Pfam" id="PF12550">
    <property type="entry name" value="GCR1_C"/>
    <property type="match status" value="1"/>
</dbReference>
<reference evidence="3 4" key="1">
    <citation type="submission" date="2018-06" db="EMBL/GenBank/DDBJ databases">
        <title>Comparative genomics reveals the genomic features of Rhizophagus irregularis, R. cerebriforme, R. diaphanum and Gigaspora rosea, and their symbiotic lifestyle signature.</title>
        <authorList>
            <person name="Morin E."/>
            <person name="San Clemente H."/>
            <person name="Chen E.C.H."/>
            <person name="De La Providencia I."/>
            <person name="Hainaut M."/>
            <person name="Kuo A."/>
            <person name="Kohler A."/>
            <person name="Murat C."/>
            <person name="Tang N."/>
            <person name="Roy S."/>
            <person name="Loubradou J."/>
            <person name="Henrissat B."/>
            <person name="Grigoriev I.V."/>
            <person name="Corradi N."/>
            <person name="Roux C."/>
            <person name="Martin F.M."/>
        </authorList>
    </citation>
    <scope>NUCLEOTIDE SEQUENCE [LARGE SCALE GENOMIC DNA]</scope>
    <source>
        <strain evidence="3 4">DAOM 194757</strain>
    </source>
</reference>
<evidence type="ECO:0000313" key="4">
    <source>
        <dbReference type="Proteomes" id="UP000266673"/>
    </source>
</evidence>
<evidence type="ECO:0000313" key="3">
    <source>
        <dbReference type="EMBL" id="RIB21330.1"/>
    </source>
</evidence>
<proteinExistence type="predicted"/>
<feature type="region of interest" description="Disordered" evidence="1">
    <location>
        <begin position="232"/>
        <end position="375"/>
    </location>
</feature>
<protein>
    <recommendedName>
        <fullName evidence="2">Transcription activator GCR1-like domain-containing protein</fullName>
    </recommendedName>
</protein>
<evidence type="ECO:0000256" key="1">
    <source>
        <dbReference type="SAM" id="MobiDB-lite"/>
    </source>
</evidence>
<feature type="compositionally biased region" description="Polar residues" evidence="1">
    <location>
        <begin position="232"/>
        <end position="249"/>
    </location>
</feature>
<gene>
    <name evidence="3" type="ORF">C2G38_2034490</name>
</gene>
<feature type="region of interest" description="Disordered" evidence="1">
    <location>
        <begin position="413"/>
        <end position="435"/>
    </location>
</feature>
<feature type="domain" description="Transcription activator GCR1-like" evidence="2">
    <location>
        <begin position="483"/>
        <end position="553"/>
    </location>
</feature>
<feature type="region of interest" description="Disordered" evidence="1">
    <location>
        <begin position="132"/>
        <end position="157"/>
    </location>
</feature>
<dbReference type="Proteomes" id="UP000266673">
    <property type="component" value="Unassembled WGS sequence"/>
</dbReference>
<feature type="compositionally biased region" description="Polar residues" evidence="1">
    <location>
        <begin position="298"/>
        <end position="375"/>
    </location>
</feature>
<name>A0A397VFT2_9GLOM</name>
<feature type="region of interest" description="Disordered" evidence="1">
    <location>
        <begin position="1"/>
        <end position="31"/>
    </location>
</feature>
<dbReference type="InterPro" id="IPR022210">
    <property type="entry name" value="TF_GCR1-like"/>
</dbReference>
<feature type="compositionally biased region" description="Basic and acidic residues" evidence="1">
    <location>
        <begin position="282"/>
        <end position="296"/>
    </location>
</feature>
<feature type="compositionally biased region" description="Polar residues" evidence="1">
    <location>
        <begin position="413"/>
        <end position="422"/>
    </location>
</feature>
<sequence>MPSEPRLNPPPQRGPQQDASSSPRPGVSQDSNLQDQLANLQPGSSTTTTSTIITIKMTTITHTDADNNSTTTTTVTTDISPVTSNTVSSDPATVTVETREMPPQITRFPTQITPIIANNNNANVNSTTAVNQSESNNSVSQIHQTSNSTQFTEPTNSSQLQHLAATSYAPQIASIINNVASNLAVNAGINSSALGSQYNNVSTTDSSPYIVNPSMIASNNTINSVHSPITSNHTPSFHNSSAINTFNSSPLPPTHIGASHNNNPSIQSGVSPHHSSQSGISPHHESQPLISPRHDGQSLISHNNCQSGISTHYNNQSGISPHHNNQPGISSHHNNQSGISAHISNQSVLSPLQDSQPETSAHRTCQAEMSSSQAEQNMNNNNSMIRQHHGVNSINMLLDTTLTSAPIVRSPSTATINSNGSIPSPIDSANGPPINSPISFGESTLALDNPPINSLVNQMNNPLNISQSSIQKPKYHNLPELDTLDTVYDVWNEWNVGLDGNPSIITLLEVYGNKWAGENKDTLIARKKIIKEIQTRTRDIGVDKAISEMERLRNGNGLTWLSKKFGGKKKATPAHRG</sequence>
<feature type="compositionally biased region" description="Polar residues" evidence="1">
    <location>
        <begin position="14"/>
        <end position="31"/>
    </location>
</feature>
<accession>A0A397VFT2</accession>
<comment type="caution">
    <text evidence="3">The sequence shown here is derived from an EMBL/GenBank/DDBJ whole genome shotgun (WGS) entry which is preliminary data.</text>
</comment>
<feature type="compositionally biased region" description="Low complexity" evidence="1">
    <location>
        <begin position="132"/>
        <end position="141"/>
    </location>
</feature>
<keyword evidence="4" id="KW-1185">Reference proteome</keyword>
<feature type="compositionally biased region" description="Polar residues" evidence="1">
    <location>
        <begin position="259"/>
        <end position="280"/>
    </location>
</feature>
<dbReference type="OrthoDB" id="428577at2759"/>
<organism evidence="3 4">
    <name type="scientific">Gigaspora rosea</name>
    <dbReference type="NCBI Taxonomy" id="44941"/>
    <lineage>
        <taxon>Eukaryota</taxon>
        <taxon>Fungi</taxon>
        <taxon>Fungi incertae sedis</taxon>
        <taxon>Mucoromycota</taxon>
        <taxon>Glomeromycotina</taxon>
        <taxon>Glomeromycetes</taxon>
        <taxon>Diversisporales</taxon>
        <taxon>Gigasporaceae</taxon>
        <taxon>Gigaspora</taxon>
    </lineage>
</organism>